<dbReference type="PANTHER" id="PTHR11562:SF17">
    <property type="entry name" value="RE54080P-RELATED"/>
    <property type="match status" value="1"/>
</dbReference>
<keyword evidence="6 10" id="KW-1133">Transmembrane helix</keyword>
<dbReference type="InterPro" id="IPR036837">
    <property type="entry name" value="Cation_efflux_CTD_sf"/>
</dbReference>
<evidence type="ECO:0000256" key="5">
    <source>
        <dbReference type="ARBA" id="ARBA00022906"/>
    </source>
</evidence>
<comment type="similarity">
    <text evidence="2">Belongs to the cation diffusion facilitator (CDF) transporter (TC 2.A.4) family. SLC30A subfamily.</text>
</comment>
<dbReference type="Pfam" id="PF16916">
    <property type="entry name" value="ZT_dimer"/>
    <property type="match status" value="1"/>
</dbReference>
<evidence type="ECO:0000256" key="9">
    <source>
        <dbReference type="SAM" id="MobiDB-lite"/>
    </source>
</evidence>
<comment type="subcellular location">
    <subcellularLocation>
        <location evidence="1">Membrane</location>
        <topology evidence="1">Multi-pass membrane protein</topology>
    </subcellularLocation>
</comment>
<dbReference type="STRING" id="160660.BJI67_12355"/>
<dbReference type="SUPFAM" id="SSF161111">
    <property type="entry name" value="Cation efflux protein transmembrane domain-like"/>
    <property type="match status" value="1"/>
</dbReference>
<feature type="domain" description="Cation efflux protein cytoplasmic" evidence="12">
    <location>
        <begin position="271"/>
        <end position="332"/>
    </location>
</feature>
<dbReference type="NCBIfam" id="TIGR01297">
    <property type="entry name" value="CDF"/>
    <property type="match status" value="1"/>
</dbReference>
<keyword evidence="3" id="KW-0813">Transport</keyword>
<gene>
    <name evidence="13" type="ORF">Thpro_022830</name>
</gene>
<dbReference type="Gene3D" id="1.20.1510.10">
    <property type="entry name" value="Cation efflux protein transmembrane domain"/>
    <property type="match status" value="1"/>
</dbReference>
<evidence type="ECO:0000313" key="13">
    <source>
        <dbReference type="EMBL" id="OBS08580.1"/>
    </source>
</evidence>
<dbReference type="InterPro" id="IPR027470">
    <property type="entry name" value="Cation_efflux_CTD"/>
</dbReference>
<feature type="transmembrane region" description="Helical" evidence="10">
    <location>
        <begin position="195"/>
        <end position="222"/>
    </location>
</feature>
<evidence type="ECO:0000256" key="2">
    <source>
        <dbReference type="ARBA" id="ARBA00008873"/>
    </source>
</evidence>
<dbReference type="AlphaFoldDB" id="A0A1A6C204"/>
<evidence type="ECO:0000256" key="1">
    <source>
        <dbReference type="ARBA" id="ARBA00004141"/>
    </source>
</evidence>
<evidence type="ECO:0000256" key="10">
    <source>
        <dbReference type="SAM" id="Phobius"/>
    </source>
</evidence>
<dbReference type="PANTHER" id="PTHR11562">
    <property type="entry name" value="CATION EFFLUX PROTEIN/ ZINC TRANSPORTER"/>
    <property type="match status" value="1"/>
</dbReference>
<evidence type="ECO:0000256" key="6">
    <source>
        <dbReference type="ARBA" id="ARBA00022989"/>
    </source>
</evidence>
<comment type="caution">
    <text evidence="13">The sequence shown here is derived from an EMBL/GenBank/DDBJ whole genome shotgun (WGS) entry which is preliminary data.</text>
</comment>
<keyword evidence="7" id="KW-0406">Ion transport</keyword>
<keyword evidence="8 10" id="KW-0472">Membrane</keyword>
<evidence type="ECO:0000256" key="7">
    <source>
        <dbReference type="ARBA" id="ARBA00023065"/>
    </source>
</evidence>
<dbReference type="InterPro" id="IPR002524">
    <property type="entry name" value="Cation_efflux"/>
</dbReference>
<feature type="transmembrane region" description="Helical" evidence="10">
    <location>
        <begin position="127"/>
        <end position="146"/>
    </location>
</feature>
<dbReference type="GO" id="GO:0005886">
    <property type="term" value="C:plasma membrane"/>
    <property type="evidence" value="ECO:0007669"/>
    <property type="project" value="TreeGrafter"/>
</dbReference>
<evidence type="ECO:0000256" key="3">
    <source>
        <dbReference type="ARBA" id="ARBA00022448"/>
    </source>
</evidence>
<reference evidence="13 14" key="1">
    <citation type="journal article" date="2014" name="Genome Announc.">
        <title>Draft Genome Sequence of the Iron-Oxidizing, Acidophilic, and Halotolerant 'Thiobacillus prosperus' Type Strain DSM 5130.</title>
        <authorList>
            <person name="Ossandon F.J."/>
            <person name="Cardenas J.P."/>
            <person name="Corbett M."/>
            <person name="Quatrini R."/>
            <person name="Holmes D.S."/>
            <person name="Watkin E."/>
        </authorList>
    </citation>
    <scope>NUCLEOTIDE SEQUENCE [LARGE SCALE GENOMIC DNA]</scope>
    <source>
        <strain evidence="13 14">DSM 5130</strain>
    </source>
</reference>
<dbReference type="SUPFAM" id="SSF160240">
    <property type="entry name" value="Cation efflux protein cytoplasmic domain-like"/>
    <property type="match status" value="1"/>
</dbReference>
<proteinExistence type="inferred from homology"/>
<evidence type="ECO:0008006" key="15">
    <source>
        <dbReference type="Google" id="ProtNLM"/>
    </source>
</evidence>
<organism evidence="13 14">
    <name type="scientific">Acidihalobacter prosperus</name>
    <dbReference type="NCBI Taxonomy" id="160660"/>
    <lineage>
        <taxon>Bacteria</taxon>
        <taxon>Pseudomonadati</taxon>
        <taxon>Pseudomonadota</taxon>
        <taxon>Gammaproteobacteria</taxon>
        <taxon>Chromatiales</taxon>
        <taxon>Ectothiorhodospiraceae</taxon>
        <taxon>Acidihalobacter</taxon>
    </lineage>
</organism>
<name>A0A1A6C204_9GAMM</name>
<feature type="transmembrane region" description="Helical" evidence="10">
    <location>
        <begin position="60"/>
        <end position="80"/>
    </location>
</feature>
<dbReference type="EMBL" id="JQSG02000006">
    <property type="protein sequence ID" value="OBS08580.1"/>
    <property type="molecule type" value="Genomic_DNA"/>
</dbReference>
<dbReference type="InterPro" id="IPR050681">
    <property type="entry name" value="CDF/SLC30A"/>
</dbReference>
<evidence type="ECO:0000259" key="12">
    <source>
        <dbReference type="Pfam" id="PF16916"/>
    </source>
</evidence>
<evidence type="ECO:0000256" key="4">
    <source>
        <dbReference type="ARBA" id="ARBA00022692"/>
    </source>
</evidence>
<evidence type="ECO:0000256" key="8">
    <source>
        <dbReference type="ARBA" id="ARBA00023136"/>
    </source>
</evidence>
<feature type="domain" description="Cation efflux protein transmembrane" evidence="11">
    <location>
        <begin position="61"/>
        <end position="253"/>
    </location>
</feature>
<evidence type="ECO:0000259" key="11">
    <source>
        <dbReference type="Pfam" id="PF01545"/>
    </source>
</evidence>
<dbReference type="Pfam" id="PF01545">
    <property type="entry name" value="Cation_efflux"/>
    <property type="match status" value="1"/>
</dbReference>
<feature type="region of interest" description="Disordered" evidence="9">
    <location>
        <begin position="24"/>
        <end position="52"/>
    </location>
</feature>
<keyword evidence="5" id="KW-0864">Zinc transport</keyword>
<protein>
    <recommendedName>
        <fullName evidence="15">Zinc transporter ZitB</fullName>
    </recommendedName>
</protein>
<keyword evidence="14" id="KW-1185">Reference proteome</keyword>
<evidence type="ECO:0000313" key="14">
    <source>
        <dbReference type="Proteomes" id="UP000029273"/>
    </source>
</evidence>
<dbReference type="Proteomes" id="UP000029273">
    <property type="component" value="Unassembled WGS sequence"/>
</dbReference>
<dbReference type="GO" id="GO:0005385">
    <property type="term" value="F:zinc ion transmembrane transporter activity"/>
    <property type="evidence" value="ECO:0007669"/>
    <property type="project" value="TreeGrafter"/>
</dbReference>
<sequence length="353" mass="37121">MAGSAGLSYSGAYTQSAEACCSMSHSHDSHVHPETGAAQAAGHGHHAHHHPGGGADRRRLLWALLLTAGFMLVEAAGGWWSGSLALLADAGHMLTDTFALGLAWLAVGMARRPADHDRTYGYHRLEVLAAFVNGLVLLAVVGGIYYEAALRLFHPEPVAAGEMLLIAIVGLFANIASFMLLHGGHHDHGNLNRRAALLHVLGDLLGSVAAIVAALVILATGWMPIDPLLSILIGLLILRSTWAVIRESGQVLLEAAPADMDVASLGGELQREVPGVLDVHHVHVWSLTPERPLLTMHLRAAPDSDSAQLLAAVKAMLARRYGITHSAVQIEQGPCPDGDGAEPAGRGHAHGCC</sequence>
<keyword evidence="5" id="KW-0862">Zinc</keyword>
<dbReference type="InterPro" id="IPR027469">
    <property type="entry name" value="Cation_efflux_TMD_sf"/>
</dbReference>
<keyword evidence="4 10" id="KW-0812">Transmembrane</keyword>
<accession>A0A1A6C204</accession>
<feature type="transmembrane region" description="Helical" evidence="10">
    <location>
        <begin position="158"/>
        <end position="183"/>
    </location>
</feature>
<dbReference type="InterPro" id="IPR058533">
    <property type="entry name" value="Cation_efflux_TM"/>
</dbReference>